<feature type="transmembrane region" description="Helical" evidence="9">
    <location>
        <begin position="282"/>
        <end position="298"/>
    </location>
</feature>
<organism evidence="11 12">
    <name type="scientific">Meira miltonrushii</name>
    <dbReference type="NCBI Taxonomy" id="1280837"/>
    <lineage>
        <taxon>Eukaryota</taxon>
        <taxon>Fungi</taxon>
        <taxon>Dikarya</taxon>
        <taxon>Basidiomycota</taxon>
        <taxon>Ustilaginomycotina</taxon>
        <taxon>Exobasidiomycetes</taxon>
        <taxon>Exobasidiales</taxon>
        <taxon>Brachybasidiaceae</taxon>
        <taxon>Meira</taxon>
    </lineage>
</organism>
<dbReference type="PANTHER" id="PTHR32361:SF3">
    <property type="entry name" value="REDUCTASE, PUTATIVE (AFU_ORTHOLOGUE AFUA_6G13750)-RELATED"/>
    <property type="match status" value="1"/>
</dbReference>
<evidence type="ECO:0000256" key="9">
    <source>
        <dbReference type="SAM" id="Phobius"/>
    </source>
</evidence>
<evidence type="ECO:0000256" key="6">
    <source>
        <dbReference type="ARBA" id="ARBA00023002"/>
    </source>
</evidence>
<dbReference type="InterPro" id="IPR017927">
    <property type="entry name" value="FAD-bd_FR_type"/>
</dbReference>
<name>A0A316V7V8_9BASI</name>
<evidence type="ECO:0000256" key="4">
    <source>
        <dbReference type="ARBA" id="ARBA00022692"/>
    </source>
</evidence>
<evidence type="ECO:0000256" key="2">
    <source>
        <dbReference type="ARBA" id="ARBA00006278"/>
    </source>
</evidence>
<dbReference type="RefSeq" id="XP_025351837.1">
    <property type="nucleotide sequence ID" value="XM_025497452.1"/>
</dbReference>
<keyword evidence="8 9" id="KW-0472">Membrane</keyword>
<dbReference type="CDD" id="cd06186">
    <property type="entry name" value="NOX_Duox_like_FAD_NADP"/>
    <property type="match status" value="1"/>
</dbReference>
<dbReference type="GO" id="GO:0015677">
    <property type="term" value="P:copper ion import"/>
    <property type="evidence" value="ECO:0007669"/>
    <property type="project" value="TreeGrafter"/>
</dbReference>
<evidence type="ECO:0000313" key="12">
    <source>
        <dbReference type="Proteomes" id="UP000245771"/>
    </source>
</evidence>
<comment type="similarity">
    <text evidence="2">Belongs to the ferric reductase (FRE) family.</text>
</comment>
<dbReference type="InterPro" id="IPR013130">
    <property type="entry name" value="Fe3_Rdtase_TM_dom"/>
</dbReference>
<dbReference type="GO" id="GO:0005886">
    <property type="term" value="C:plasma membrane"/>
    <property type="evidence" value="ECO:0007669"/>
    <property type="project" value="TreeGrafter"/>
</dbReference>
<dbReference type="GeneID" id="37019233"/>
<feature type="transmembrane region" description="Helical" evidence="9">
    <location>
        <begin position="248"/>
        <end position="270"/>
    </location>
</feature>
<feature type="domain" description="FAD-binding FR-type" evidence="10">
    <location>
        <begin position="313"/>
        <end position="472"/>
    </location>
</feature>
<dbReference type="Proteomes" id="UP000245771">
    <property type="component" value="Unassembled WGS sequence"/>
</dbReference>
<dbReference type="PANTHER" id="PTHR32361">
    <property type="entry name" value="FERRIC/CUPRIC REDUCTASE TRANSMEMBRANE COMPONENT"/>
    <property type="match status" value="1"/>
</dbReference>
<keyword evidence="6" id="KW-0560">Oxidoreductase</keyword>
<evidence type="ECO:0000313" key="11">
    <source>
        <dbReference type="EMBL" id="PWN31535.1"/>
    </source>
</evidence>
<keyword evidence="3" id="KW-0813">Transport</keyword>
<dbReference type="SUPFAM" id="SSF52343">
    <property type="entry name" value="Ferredoxin reductase-like, C-terminal NADP-linked domain"/>
    <property type="match status" value="1"/>
</dbReference>
<reference evidence="11 12" key="1">
    <citation type="journal article" date="2018" name="Mol. Biol. Evol.">
        <title>Broad Genomic Sampling Reveals a Smut Pathogenic Ancestry of the Fungal Clade Ustilaginomycotina.</title>
        <authorList>
            <person name="Kijpornyongpan T."/>
            <person name="Mondo S.J."/>
            <person name="Barry K."/>
            <person name="Sandor L."/>
            <person name="Lee J."/>
            <person name="Lipzen A."/>
            <person name="Pangilinan J."/>
            <person name="LaButti K."/>
            <person name="Hainaut M."/>
            <person name="Henrissat B."/>
            <person name="Grigoriev I.V."/>
            <person name="Spatafora J.W."/>
            <person name="Aime M.C."/>
        </authorList>
    </citation>
    <scope>NUCLEOTIDE SEQUENCE [LARGE SCALE GENOMIC DNA]</scope>
    <source>
        <strain evidence="11 12">MCA 3882</strain>
    </source>
</reference>
<evidence type="ECO:0000256" key="8">
    <source>
        <dbReference type="ARBA" id="ARBA00023136"/>
    </source>
</evidence>
<dbReference type="SFLD" id="SFLDG01168">
    <property type="entry name" value="Ferric_reductase_subgroup_(FRE"/>
    <property type="match status" value="1"/>
</dbReference>
<dbReference type="SFLD" id="SFLDS00052">
    <property type="entry name" value="Ferric_Reductase_Domain"/>
    <property type="match status" value="1"/>
</dbReference>
<sequence length="602" mass="68196">MLQPRHIQNFSDAKQLEPHWGYVSRVLPCTNDAGSCAYLDNVYHGHDLGMLYIGIIWATIGAILLIWAIARKSIRPSREIIEINKPLQKSRTSRLYTAFIAETRKRLLPDGPHAIFGRVSRLQIVLLAILAGYLLIWSFLGFSWKTYKTPVKTNPALHNTRTTLGPWSDRLGVLAYGMLPFSILLSSRENLLSVITGVPYHHFNFLHRWLGYIILIQSLLHTIGWTIIEAKLYQPQPTTAQQWIKQPYMIWGCVAIILLTIMWVLTWPSIIKRTGYEFFRKVHYLIALIFLGACWGHWEHLKCFLIPSFIFWGVDRAARLIRTFLLHYNLITKEDGTTMAGFQVSRASSQLFEDAKSGHIVRLDFDQKQTSAWHIGQHFFLTFPQSSIWQAHPLTPLSLPFLTGEGLARHSYLFRAKSGETKKIAEMVKAFPQASTDVILTGAYGGSILESIQEQDNIMCIAGGTGITFVLPVLLHYARFALPSNRQISLLWVVRNATDEEWIQPELDVIRQHGGIEVIIRSTRDGTPTKEGGQSSKRPDLQEAVRSFLATCTGASSIVASGPGEMLTELRSIVAKSNSGKRIMRGENEGNVRFISDNRMEW</sequence>
<proteinExistence type="inferred from homology"/>
<keyword evidence="4 9" id="KW-0812">Transmembrane</keyword>
<dbReference type="OrthoDB" id="17725at2759"/>
<accession>A0A316V7V8</accession>
<dbReference type="InterPro" id="IPR051410">
    <property type="entry name" value="Ferric/Cupric_Reductase"/>
</dbReference>
<dbReference type="InParanoid" id="A0A316V7V8"/>
<dbReference type="InterPro" id="IPR013121">
    <property type="entry name" value="Fe_red_NAD-bd_6"/>
</dbReference>
<feature type="transmembrane region" description="Helical" evidence="9">
    <location>
        <begin position="124"/>
        <end position="144"/>
    </location>
</feature>
<keyword evidence="5 9" id="KW-1133">Transmembrane helix</keyword>
<dbReference type="GO" id="GO:0000293">
    <property type="term" value="F:ferric-chelate reductase activity"/>
    <property type="evidence" value="ECO:0007669"/>
    <property type="project" value="TreeGrafter"/>
</dbReference>
<evidence type="ECO:0000256" key="3">
    <source>
        <dbReference type="ARBA" id="ARBA00022448"/>
    </source>
</evidence>
<dbReference type="GO" id="GO:0006879">
    <property type="term" value="P:intracellular iron ion homeostasis"/>
    <property type="evidence" value="ECO:0007669"/>
    <property type="project" value="TreeGrafter"/>
</dbReference>
<evidence type="ECO:0000256" key="7">
    <source>
        <dbReference type="ARBA" id="ARBA00023065"/>
    </source>
</evidence>
<keyword evidence="12" id="KW-1185">Reference proteome</keyword>
<comment type="subcellular location">
    <subcellularLocation>
        <location evidence="1">Membrane</location>
        <topology evidence="1">Multi-pass membrane protein</topology>
    </subcellularLocation>
</comment>
<dbReference type="GO" id="GO:0006826">
    <property type="term" value="P:iron ion transport"/>
    <property type="evidence" value="ECO:0007669"/>
    <property type="project" value="TreeGrafter"/>
</dbReference>
<dbReference type="Pfam" id="PF08030">
    <property type="entry name" value="NAD_binding_6"/>
    <property type="match status" value="1"/>
</dbReference>
<dbReference type="STRING" id="1280837.A0A316V7V8"/>
<dbReference type="Pfam" id="PF01794">
    <property type="entry name" value="Ferric_reduct"/>
    <property type="match status" value="1"/>
</dbReference>
<dbReference type="AlphaFoldDB" id="A0A316V7V8"/>
<evidence type="ECO:0000256" key="1">
    <source>
        <dbReference type="ARBA" id="ARBA00004141"/>
    </source>
</evidence>
<protein>
    <recommendedName>
        <fullName evidence="10">FAD-binding FR-type domain-containing protein</fullName>
    </recommendedName>
</protein>
<feature type="transmembrane region" description="Helical" evidence="9">
    <location>
        <begin position="209"/>
        <end position="228"/>
    </location>
</feature>
<keyword evidence="7" id="KW-0406">Ion transport</keyword>
<dbReference type="EMBL" id="KZ819607">
    <property type="protein sequence ID" value="PWN31535.1"/>
    <property type="molecule type" value="Genomic_DNA"/>
</dbReference>
<evidence type="ECO:0000259" key="10">
    <source>
        <dbReference type="PROSITE" id="PS51384"/>
    </source>
</evidence>
<dbReference type="InterPro" id="IPR039261">
    <property type="entry name" value="FNR_nucleotide-bd"/>
</dbReference>
<evidence type="ECO:0000256" key="5">
    <source>
        <dbReference type="ARBA" id="ARBA00022989"/>
    </source>
</evidence>
<dbReference type="PROSITE" id="PS51384">
    <property type="entry name" value="FAD_FR"/>
    <property type="match status" value="1"/>
</dbReference>
<dbReference type="Gene3D" id="3.40.50.80">
    <property type="entry name" value="Nucleotide-binding domain of ferredoxin-NADP reductase (FNR) module"/>
    <property type="match status" value="1"/>
</dbReference>
<gene>
    <name evidence="11" type="ORF">FA14DRAFT_150851</name>
</gene>
<feature type="transmembrane region" description="Helical" evidence="9">
    <location>
        <begin position="49"/>
        <end position="70"/>
    </location>
</feature>